<name>A0A9W7SYV9_9PEZI</name>
<feature type="coiled-coil region" evidence="1">
    <location>
        <begin position="156"/>
        <end position="237"/>
    </location>
</feature>
<evidence type="ECO:0000256" key="2">
    <source>
        <dbReference type="SAM" id="MobiDB-lite"/>
    </source>
</evidence>
<evidence type="ECO:0000313" key="4">
    <source>
        <dbReference type="Proteomes" id="UP001138500"/>
    </source>
</evidence>
<keyword evidence="4" id="KW-1185">Reference proteome</keyword>
<dbReference type="Proteomes" id="UP001138500">
    <property type="component" value="Unassembled WGS sequence"/>
</dbReference>
<evidence type="ECO:0000313" key="3">
    <source>
        <dbReference type="EMBL" id="KAH9843244.1"/>
    </source>
</evidence>
<feature type="region of interest" description="Disordered" evidence="2">
    <location>
        <begin position="93"/>
        <end position="135"/>
    </location>
</feature>
<organism evidence="3 4">
    <name type="scientific">Teratosphaeria destructans</name>
    <dbReference type="NCBI Taxonomy" id="418781"/>
    <lineage>
        <taxon>Eukaryota</taxon>
        <taxon>Fungi</taxon>
        <taxon>Dikarya</taxon>
        <taxon>Ascomycota</taxon>
        <taxon>Pezizomycotina</taxon>
        <taxon>Dothideomycetes</taxon>
        <taxon>Dothideomycetidae</taxon>
        <taxon>Mycosphaerellales</taxon>
        <taxon>Teratosphaeriaceae</taxon>
        <taxon>Teratosphaeria</taxon>
    </lineage>
</organism>
<dbReference type="AlphaFoldDB" id="A0A9W7SYV9"/>
<dbReference type="EMBL" id="RIBY02000413">
    <property type="protein sequence ID" value="KAH9843244.1"/>
    <property type="molecule type" value="Genomic_DNA"/>
</dbReference>
<gene>
    <name evidence="3" type="ORF">Tdes44962_MAKER07564</name>
</gene>
<feature type="region of interest" description="Disordered" evidence="2">
    <location>
        <begin position="422"/>
        <end position="489"/>
    </location>
</feature>
<feature type="compositionally biased region" description="Basic residues" evidence="2">
    <location>
        <begin position="117"/>
        <end position="135"/>
    </location>
</feature>
<feature type="compositionally biased region" description="Basic and acidic residues" evidence="2">
    <location>
        <begin position="426"/>
        <end position="459"/>
    </location>
</feature>
<evidence type="ECO:0000256" key="1">
    <source>
        <dbReference type="SAM" id="Coils"/>
    </source>
</evidence>
<proteinExistence type="predicted"/>
<keyword evidence="1" id="KW-0175">Coiled coil</keyword>
<comment type="caution">
    <text evidence="3">The sequence shown here is derived from an EMBL/GenBank/DDBJ whole genome shotgun (WGS) entry which is preliminary data.</text>
</comment>
<reference evidence="3 4" key="2">
    <citation type="journal article" date="2021" name="Curr. Genet.">
        <title>Genetic response to nitrogen starvation in the aggressive Eucalyptus foliar pathogen Teratosphaeria destructans.</title>
        <authorList>
            <person name="Havenga M."/>
            <person name="Wingfield B.D."/>
            <person name="Wingfield M.J."/>
            <person name="Dreyer L.L."/>
            <person name="Roets F."/>
            <person name="Aylward J."/>
        </authorList>
    </citation>
    <scope>NUCLEOTIDE SEQUENCE [LARGE SCALE GENOMIC DNA]</scope>
    <source>
        <strain evidence="3">CMW44962</strain>
    </source>
</reference>
<feature type="compositionally biased region" description="Low complexity" evidence="2">
    <location>
        <begin position="106"/>
        <end position="116"/>
    </location>
</feature>
<sequence>MLDFRRSWFSRASASTQRLLSESHLELPRWRTPSPMRASMIPPPIVQSVYAGHPADREVTRSLIIEPTTPLHEQERDLHADLQFLLDAQSEGLQRGQDGGADDHSSTGSTTPTARSSSRRATRPARKKPGLKTARKGIYNSIRALSAVKSEELQAIEAEAADKDATLAQIDEWERRRAGLQKAQRRVDDGEETVRAQRLRQEADTLQEDINHVEMQLADMKARHSKLSKQIAAVENSVQAKLASYTASLEMLEKDVQRFLSLEDDRHAPKHPEQSLRALPPQRRTLDLARQEWTELRDEIVQQRQDIEHEKQALDEGAVMWKEVVMRITDFEKKLQADMAGMKDMSHSQSAWEDPPSPPQHEDRDERLKELLGQLNDLSLFVETQLAVAEQKKWTLLIAAIGAEVEALQKGKRVLSSLLPTSSDSVDGREHLVETDGGDVKGDAGHDGDEGDEIHELEKSFMTTRPAPPSVVHEDSDEEIEPQLLFSRS</sequence>
<accession>A0A9W7SYV9</accession>
<reference evidence="3 4" key="1">
    <citation type="journal article" date="2018" name="IMA Fungus">
        <title>IMA Genome-F 10: Nine draft genome sequences of Claviceps purpurea s.lat., including C. arundinis, C. humidiphila, and C. cf. spartinae, pseudomolecules for the pitch canker pathogen Fusarium circinatum, draft genome of Davidsoniella eucalypti, Grosmannia galeiformis, Quambalaria eucalypti, and Teratosphaeria destructans.</title>
        <authorList>
            <person name="Wingfield B.D."/>
            <person name="Liu M."/>
            <person name="Nguyen H.D."/>
            <person name="Lane F.A."/>
            <person name="Morgan S.W."/>
            <person name="De Vos L."/>
            <person name="Wilken P.M."/>
            <person name="Duong T.A."/>
            <person name="Aylward J."/>
            <person name="Coetzee M.P."/>
            <person name="Dadej K."/>
            <person name="De Beer Z.W."/>
            <person name="Findlay W."/>
            <person name="Havenga M."/>
            <person name="Kolarik M."/>
            <person name="Menzies J.G."/>
            <person name="Naidoo K."/>
            <person name="Pochopski O."/>
            <person name="Shoukouhi P."/>
            <person name="Santana Q.C."/>
            <person name="Seifert K.A."/>
            <person name="Soal N."/>
            <person name="Steenkamp E.T."/>
            <person name="Tatham C.T."/>
            <person name="van der Nest M.A."/>
            <person name="Wingfield M.J."/>
        </authorList>
    </citation>
    <scope>NUCLEOTIDE SEQUENCE [LARGE SCALE GENOMIC DNA]</scope>
    <source>
        <strain evidence="3">CMW44962</strain>
    </source>
</reference>
<protein>
    <submittedName>
        <fullName evidence="3">Autophagy-related protein</fullName>
    </submittedName>
</protein>
<feature type="region of interest" description="Disordered" evidence="2">
    <location>
        <begin position="339"/>
        <end position="364"/>
    </location>
</feature>
<dbReference type="OrthoDB" id="5342758at2759"/>